<evidence type="ECO:0000256" key="2">
    <source>
        <dbReference type="ARBA" id="ARBA00022490"/>
    </source>
</evidence>
<accession>J7S7H3</accession>
<dbReference type="GO" id="GO:0007020">
    <property type="term" value="P:microtubule nucleation"/>
    <property type="evidence" value="ECO:0007669"/>
    <property type="project" value="EnsemblFungi"/>
</dbReference>
<sequence length="832" mass="96184">MEVRPVEDHVELISTNDINYGTAGERTEEHPILARCVNYEPLSNEQPKLTLYPLDQLNNLSNAADSGRLQESLVVHDLLNNLLGLSGTYIRYNNDYDPYKGGVPEFKVVKKMDASLKSISKKMLQLGSYYVALTHASEKWSDISYGIVLQRLSYEIRKFINDVYLKLIVERLEREFKENPTFSIREMKQIINDTEVGKQLSILHNLVLEIDDEMRVRSTTDLSQMSLDGLMSELNEFSQDDDLMPILIERKISPVAKGGTILKILHKMILENLGDRSSVEFMRLLLISISDNYYKVLDDWMTQGELNDPYDEFMIVNTMKNITNMNITNPTECDRIWLTQYGIRKDGLLAKFEGTNGNSLLFKILTTGKLLNLIRRTLDITKIPLGEPNGSMASPLDNFHVSNFVELLEGTNFELYVDKWYNRANKLSLKLLFNGYNLTTILLDLQSQFFGFKNGNSWNAFYDLSINDLTRQFSNSNRMFMESKLSHNFKLRKHDGGKERLVPYLMTLQMGARPFRDLITEYIKSENQTVRENNATGDGRISNFDTLRDMVMQEFEQAISSTAETNSSSTSNTPPQASIHYLKFDIPIPYPLNVVVNRSCISQYQLINRYLNLLNYHSKILDETWIEINKNKIWKYKGFSGDIQKGIIRRARIVHNSMNNFVKCISEYFYQDVIDHEMSRCYEQSSLVSVTNLQNALTESLTNILHDGCVIELIDLQLQIFDIINKFCKFVTSMRRRLCRLDYNLYKHYFGAEDEAGNGYNEEDLISKVPEYAEFVSQVDHSFRQHRDAMLEGMWHRYNGTQHPLMALRNQMAAVSDHGNRLMASCRYGGIH</sequence>
<dbReference type="EMBL" id="HE978318">
    <property type="protein sequence ID" value="CCK70341.1"/>
    <property type="molecule type" value="Genomic_DNA"/>
</dbReference>
<reference evidence="9" key="2">
    <citation type="submission" date="2012-08" db="EMBL/GenBank/DDBJ databases">
        <title>Genome sequence of Kazachstania naganishii.</title>
        <authorList>
            <person name="Gordon J.L."/>
            <person name="Armisen D."/>
            <person name="Proux-Wera E."/>
            <person name="OhEigeartaigh S.S."/>
            <person name="Byrne K.P."/>
            <person name="Wolfe K.H."/>
        </authorList>
    </citation>
    <scope>NUCLEOTIDE SEQUENCE [LARGE SCALE GENOMIC DNA]</scope>
    <source>
        <strain evidence="9">ATCC MYA-139 / BCRC 22969 / CBS 8797 / CCRC 22969 / KCTC 17520 / NBRC 10181 / NCYC 3082</strain>
    </source>
</reference>
<dbReference type="RefSeq" id="XP_022464587.1">
    <property type="nucleotide sequence ID" value="XM_022608053.1"/>
</dbReference>
<evidence type="ECO:0000256" key="1">
    <source>
        <dbReference type="ARBA" id="ARBA00010337"/>
    </source>
</evidence>
<evidence type="ECO:0000259" key="6">
    <source>
        <dbReference type="Pfam" id="PF04130"/>
    </source>
</evidence>
<dbReference type="GO" id="GO:0044732">
    <property type="term" value="C:mitotic spindle pole body"/>
    <property type="evidence" value="ECO:0007669"/>
    <property type="project" value="TreeGrafter"/>
</dbReference>
<dbReference type="PANTHER" id="PTHR19302">
    <property type="entry name" value="GAMMA TUBULIN COMPLEX PROTEIN"/>
    <property type="match status" value="1"/>
</dbReference>
<evidence type="ECO:0000259" key="7">
    <source>
        <dbReference type="Pfam" id="PF17681"/>
    </source>
</evidence>
<dbReference type="Gene3D" id="1.20.120.1900">
    <property type="entry name" value="Gamma-tubulin complex, C-terminal domain"/>
    <property type="match status" value="1"/>
</dbReference>
<evidence type="ECO:0000313" key="9">
    <source>
        <dbReference type="Proteomes" id="UP000006310"/>
    </source>
</evidence>
<dbReference type="OrthoDB" id="2192946at2759"/>
<organism evidence="8 9">
    <name type="scientific">Huiozyma naganishii (strain ATCC MYA-139 / BCRC 22969 / CBS 8797 / KCTC 17520 / NBRC 10181 / NCYC 3082 / Yp74L-3)</name>
    <name type="common">Yeast</name>
    <name type="synonym">Kazachstania naganishii</name>
    <dbReference type="NCBI Taxonomy" id="1071383"/>
    <lineage>
        <taxon>Eukaryota</taxon>
        <taxon>Fungi</taxon>
        <taxon>Dikarya</taxon>
        <taxon>Ascomycota</taxon>
        <taxon>Saccharomycotina</taxon>
        <taxon>Saccharomycetes</taxon>
        <taxon>Saccharomycetales</taxon>
        <taxon>Saccharomycetaceae</taxon>
        <taxon>Huiozyma</taxon>
    </lineage>
</organism>
<keyword evidence="9" id="KW-1185">Reference proteome</keyword>
<evidence type="ECO:0000313" key="8">
    <source>
        <dbReference type="EMBL" id="CCK70341.1"/>
    </source>
</evidence>
<feature type="domain" description="Gamma tubulin complex component protein N-terminal" evidence="7">
    <location>
        <begin position="75"/>
        <end position="434"/>
    </location>
</feature>
<comment type="subcellular location">
    <subcellularLocation>
        <location evidence="5">Cytoplasm</location>
        <location evidence="5">Cytoskeleton</location>
        <location evidence="5">Microtubule organizing center</location>
    </subcellularLocation>
</comment>
<name>J7S7H3_HUIN7</name>
<dbReference type="GO" id="GO:0000922">
    <property type="term" value="C:spindle pole"/>
    <property type="evidence" value="ECO:0007669"/>
    <property type="project" value="InterPro"/>
</dbReference>
<evidence type="ECO:0000256" key="5">
    <source>
        <dbReference type="RuleBase" id="RU363050"/>
    </source>
</evidence>
<keyword evidence="4 5" id="KW-0206">Cytoskeleton</keyword>
<proteinExistence type="inferred from homology"/>
<dbReference type="Pfam" id="PF04130">
    <property type="entry name" value="GCP_C_terminal"/>
    <property type="match status" value="1"/>
</dbReference>
<dbReference type="AlphaFoldDB" id="J7S7H3"/>
<dbReference type="OMA" id="QNMSGDP"/>
<dbReference type="InterPro" id="IPR041470">
    <property type="entry name" value="GCP_N"/>
</dbReference>
<dbReference type="GO" id="GO:0000278">
    <property type="term" value="P:mitotic cell cycle"/>
    <property type="evidence" value="ECO:0007669"/>
    <property type="project" value="TreeGrafter"/>
</dbReference>
<dbReference type="InterPro" id="IPR007259">
    <property type="entry name" value="GCP"/>
</dbReference>
<keyword evidence="2 5" id="KW-0963">Cytoplasm</keyword>
<dbReference type="eggNOG" id="KOG2001">
    <property type="taxonomic scope" value="Eukaryota"/>
</dbReference>
<dbReference type="Proteomes" id="UP000006310">
    <property type="component" value="Chromosome 5"/>
</dbReference>
<dbReference type="GO" id="GO:0005874">
    <property type="term" value="C:microtubule"/>
    <property type="evidence" value="ECO:0007669"/>
    <property type="project" value="UniProtKB-KW"/>
</dbReference>
<dbReference type="GO" id="GO:0051225">
    <property type="term" value="P:spindle assembly"/>
    <property type="evidence" value="ECO:0007669"/>
    <property type="project" value="TreeGrafter"/>
</dbReference>
<dbReference type="GeneID" id="34526041"/>
<gene>
    <name evidence="8" type="primary">KNAG0E00730</name>
    <name evidence="8" type="ordered locus">KNAG_0E00730</name>
</gene>
<evidence type="ECO:0000256" key="3">
    <source>
        <dbReference type="ARBA" id="ARBA00022701"/>
    </source>
</evidence>
<dbReference type="PANTHER" id="PTHR19302:SF13">
    <property type="entry name" value="GAMMA-TUBULIN COMPLEX COMPONENT 2"/>
    <property type="match status" value="1"/>
</dbReference>
<dbReference type="GO" id="GO:0005822">
    <property type="term" value="C:inner plaque of spindle pole body"/>
    <property type="evidence" value="ECO:0007669"/>
    <property type="project" value="EnsemblFungi"/>
</dbReference>
<dbReference type="HOGENOM" id="CLU_007738_2_0_1"/>
<comment type="similarity">
    <text evidence="1 5">Belongs to the TUBGCP family.</text>
</comment>
<dbReference type="InterPro" id="IPR042241">
    <property type="entry name" value="GCP_C_sf"/>
</dbReference>
<dbReference type="STRING" id="1071383.J7S7H3"/>
<dbReference type="GO" id="GO:0051321">
    <property type="term" value="P:meiotic cell cycle"/>
    <property type="evidence" value="ECO:0007669"/>
    <property type="project" value="TreeGrafter"/>
</dbReference>
<protein>
    <recommendedName>
        <fullName evidence="5">Spindle pole body component</fullName>
    </recommendedName>
</protein>
<dbReference type="GO" id="GO:0008275">
    <property type="term" value="C:gamma-tubulin small complex"/>
    <property type="evidence" value="ECO:0007669"/>
    <property type="project" value="EnsemblFungi"/>
</dbReference>
<dbReference type="InterPro" id="IPR040457">
    <property type="entry name" value="GCP_C"/>
</dbReference>
<dbReference type="GO" id="GO:0043015">
    <property type="term" value="F:gamma-tubulin binding"/>
    <property type="evidence" value="ECO:0007669"/>
    <property type="project" value="EnsemblFungi"/>
</dbReference>
<evidence type="ECO:0000256" key="4">
    <source>
        <dbReference type="ARBA" id="ARBA00023212"/>
    </source>
</evidence>
<reference evidence="8 9" key="1">
    <citation type="journal article" date="2011" name="Proc. Natl. Acad. Sci. U.S.A.">
        <title>Evolutionary erosion of yeast sex chromosomes by mating-type switching accidents.</title>
        <authorList>
            <person name="Gordon J.L."/>
            <person name="Armisen D."/>
            <person name="Proux-Wera E."/>
            <person name="Oheigeartaigh S.S."/>
            <person name="Byrne K.P."/>
            <person name="Wolfe K.H."/>
        </authorList>
    </citation>
    <scope>NUCLEOTIDE SEQUENCE [LARGE SCALE GENOMIC DNA]</scope>
    <source>
        <strain evidence="9">ATCC MYA-139 / BCRC 22969 / CBS 8797 / CCRC 22969 / KCTC 17520 / NBRC 10181 / NCYC 3082</strain>
    </source>
</reference>
<dbReference type="GO" id="GO:0005824">
    <property type="term" value="C:outer plaque of spindle pole body"/>
    <property type="evidence" value="ECO:0007669"/>
    <property type="project" value="EnsemblFungi"/>
</dbReference>
<dbReference type="KEGG" id="kng:KNAG_0E00730"/>
<dbReference type="Pfam" id="PF17681">
    <property type="entry name" value="GCP_N_terminal"/>
    <property type="match status" value="1"/>
</dbReference>
<dbReference type="GO" id="GO:0051011">
    <property type="term" value="F:microtubule minus-end binding"/>
    <property type="evidence" value="ECO:0007669"/>
    <property type="project" value="TreeGrafter"/>
</dbReference>
<feature type="domain" description="Gamma tubulin complex component C-terminal" evidence="6">
    <location>
        <begin position="543"/>
        <end position="792"/>
    </location>
</feature>
<dbReference type="GO" id="GO:0031122">
    <property type="term" value="P:cytoplasmic microtubule organization"/>
    <property type="evidence" value="ECO:0007669"/>
    <property type="project" value="EnsemblFungi"/>
</dbReference>
<keyword evidence="3 5" id="KW-0493">Microtubule</keyword>